<dbReference type="InterPro" id="IPR011050">
    <property type="entry name" value="Pectin_lyase_fold/virulence"/>
</dbReference>
<organism evidence="2">
    <name type="scientific">marine sediment metagenome</name>
    <dbReference type="NCBI Taxonomy" id="412755"/>
    <lineage>
        <taxon>unclassified sequences</taxon>
        <taxon>metagenomes</taxon>
        <taxon>ecological metagenomes</taxon>
    </lineage>
</organism>
<feature type="non-terminal residue" evidence="2">
    <location>
        <position position="64"/>
    </location>
</feature>
<evidence type="ECO:0000259" key="1">
    <source>
        <dbReference type="Pfam" id="PF05048"/>
    </source>
</evidence>
<dbReference type="Gene3D" id="2.160.20.10">
    <property type="entry name" value="Single-stranded right-handed beta-helix, Pectin lyase-like"/>
    <property type="match status" value="1"/>
</dbReference>
<dbReference type="AlphaFoldDB" id="X1QC84"/>
<protein>
    <recommendedName>
        <fullName evidence="1">Periplasmic copper-binding protein NosD beta helix domain-containing protein</fullName>
    </recommendedName>
</protein>
<dbReference type="InterPro" id="IPR012334">
    <property type="entry name" value="Pectin_lyas_fold"/>
</dbReference>
<dbReference type="InterPro" id="IPR022441">
    <property type="entry name" value="Para_beta_helix_rpt-2"/>
</dbReference>
<evidence type="ECO:0000313" key="2">
    <source>
        <dbReference type="EMBL" id="GAI48620.1"/>
    </source>
</evidence>
<dbReference type="NCBIfam" id="TIGR03804">
    <property type="entry name" value="para_beta_helix"/>
    <property type="match status" value="1"/>
</dbReference>
<feature type="domain" description="Periplasmic copper-binding protein NosD beta helix" evidence="1">
    <location>
        <begin position="12"/>
        <end position="62"/>
    </location>
</feature>
<dbReference type="EMBL" id="BARV01039867">
    <property type="protein sequence ID" value="GAI48620.1"/>
    <property type="molecule type" value="Genomic_DNA"/>
</dbReference>
<accession>X1QC84</accession>
<name>X1QC84_9ZZZZ</name>
<dbReference type="Pfam" id="PF05048">
    <property type="entry name" value="NosD"/>
    <property type="match status" value="1"/>
</dbReference>
<dbReference type="InterPro" id="IPR007742">
    <property type="entry name" value="NosD_dom"/>
</dbReference>
<proteinExistence type="predicted"/>
<reference evidence="2" key="1">
    <citation type="journal article" date="2014" name="Front. Microbiol.">
        <title>High frequency of phylogenetically diverse reductive dehalogenase-homologous genes in deep subseafloor sedimentary metagenomes.</title>
        <authorList>
            <person name="Kawai M."/>
            <person name="Futagami T."/>
            <person name="Toyoda A."/>
            <person name="Takaki Y."/>
            <person name="Nishi S."/>
            <person name="Hori S."/>
            <person name="Arai W."/>
            <person name="Tsubouchi T."/>
            <person name="Morono Y."/>
            <person name="Uchiyama I."/>
            <person name="Ito T."/>
            <person name="Fujiyama A."/>
            <person name="Inagaki F."/>
            <person name="Takami H."/>
        </authorList>
    </citation>
    <scope>NUCLEOTIDE SEQUENCE</scope>
    <source>
        <strain evidence="2">Expedition CK06-06</strain>
    </source>
</reference>
<comment type="caution">
    <text evidence="2">The sequence shown here is derived from an EMBL/GenBank/DDBJ whole genome shotgun (WGS) entry which is preliminary data.</text>
</comment>
<dbReference type="SUPFAM" id="SSF51126">
    <property type="entry name" value="Pectin lyase-like"/>
    <property type="match status" value="1"/>
</dbReference>
<gene>
    <name evidence="2" type="ORF">S06H3_60965</name>
</gene>
<sequence>MTAQVVSGETTTTSGILVQDFSFSTINSNTLNDNKVGILLQDSSGSSILKNHFQDNAEQLRDDR</sequence>